<reference evidence="1 2" key="1">
    <citation type="submission" date="2016-07" db="EMBL/GenBank/DDBJ databases">
        <title>Genome and transcriptome analysis of iron-reducing fermentative bacteria Anoxybacter fermentans.</title>
        <authorList>
            <person name="Zeng X."/>
            <person name="Shao Z."/>
        </authorList>
    </citation>
    <scope>NUCLEOTIDE SEQUENCE [LARGE SCALE GENOMIC DNA]</scope>
    <source>
        <strain evidence="1 2">DY22613</strain>
    </source>
</reference>
<dbReference type="Gene3D" id="2.60.40.150">
    <property type="entry name" value="C2 domain"/>
    <property type="match status" value="1"/>
</dbReference>
<dbReference type="Proteomes" id="UP000267250">
    <property type="component" value="Chromosome"/>
</dbReference>
<dbReference type="RefSeq" id="WP_127016326.1">
    <property type="nucleotide sequence ID" value="NZ_CP016379.1"/>
</dbReference>
<proteinExistence type="predicted"/>
<dbReference type="OrthoDB" id="1157227at2"/>
<name>A0A3S9SXM1_9FIRM</name>
<accession>A0A3S9SXM1</accession>
<gene>
    <name evidence="1" type="ORF">BBF96_06035</name>
</gene>
<evidence type="ECO:0000313" key="2">
    <source>
        <dbReference type="Proteomes" id="UP000267250"/>
    </source>
</evidence>
<keyword evidence="2" id="KW-1185">Reference proteome</keyword>
<dbReference type="SUPFAM" id="SSF49562">
    <property type="entry name" value="C2 domain (Calcium/lipid-binding domain, CaLB)"/>
    <property type="match status" value="1"/>
</dbReference>
<sequence>MRKVSPLIILFLVMWGMALPVAAITYDELAQHWAPRFYHDTNVNYDYEAEYFTLFNYDSNWKGIDNWENLYNYPKYSYIYYSVVETETHWFINYDAFHPRDDGPLFDQHENDFEGAVLAIKKDGSTYGSLHVMITMAHDDWNVYTNDPNIRGAEETVNGGILFDSYGRPEIYIQANGSSLDNNGHGWKAYDGRDAPGGDGIVYYYGGWAEVPTDGSGNWVHEYSYTLRPFSDLWDRRYDFVETYAAFGVFRGDTYQENAAKTPWYWDDADDGPAFNGSAWSDPAHLIDTHVTGLGNWSRNYVSNSQYTHKIVLYDVTSLADRDAFGNGSDIYLKIFVDGQIYWDERLWKHDDAVKGTAYPVKMGRDDALITTYDGDTNAIYIAKPAGSLIEIEVYDSDSTSGDDFMGSIEFVLNAGESIYRSGQLTSTGEAAVSFYAECVQ</sequence>
<organism evidence="1 2">
    <name type="scientific">Anoxybacter fermentans</name>
    <dbReference type="NCBI Taxonomy" id="1323375"/>
    <lineage>
        <taxon>Bacteria</taxon>
        <taxon>Bacillati</taxon>
        <taxon>Bacillota</taxon>
        <taxon>Clostridia</taxon>
        <taxon>Halanaerobiales</taxon>
        <taxon>Anoxybacter</taxon>
    </lineage>
</organism>
<dbReference type="EMBL" id="CP016379">
    <property type="protein sequence ID" value="AZR72992.1"/>
    <property type="molecule type" value="Genomic_DNA"/>
</dbReference>
<dbReference type="AlphaFoldDB" id="A0A3S9SXM1"/>
<dbReference type="CDD" id="cd00030">
    <property type="entry name" value="C2"/>
    <property type="match status" value="1"/>
</dbReference>
<dbReference type="InterPro" id="IPR035892">
    <property type="entry name" value="C2_domain_sf"/>
</dbReference>
<dbReference type="KEGG" id="aft:BBF96_06035"/>
<protein>
    <submittedName>
        <fullName evidence="1">Uncharacterized protein</fullName>
    </submittedName>
</protein>
<evidence type="ECO:0000313" key="1">
    <source>
        <dbReference type="EMBL" id="AZR72992.1"/>
    </source>
</evidence>